<dbReference type="InterPro" id="IPR036412">
    <property type="entry name" value="HAD-like_sf"/>
</dbReference>
<dbReference type="NCBIfam" id="TIGR01509">
    <property type="entry name" value="HAD-SF-IA-v3"/>
    <property type="match status" value="1"/>
</dbReference>
<dbReference type="PANTHER" id="PTHR18901">
    <property type="entry name" value="2-DEOXYGLUCOSE-6-PHOSPHATE PHOSPHATASE 2"/>
    <property type="match status" value="1"/>
</dbReference>
<reference evidence="1 2" key="1">
    <citation type="journal article" date="2015" name="Genome Announc.">
        <title>Expanding the biotechnology potential of lactobacilli through comparative genomics of 213 strains and associated genera.</title>
        <authorList>
            <person name="Sun Z."/>
            <person name="Harris H.M."/>
            <person name="McCann A."/>
            <person name="Guo C."/>
            <person name="Argimon S."/>
            <person name="Zhang W."/>
            <person name="Yang X."/>
            <person name="Jeffery I.B."/>
            <person name="Cooney J.C."/>
            <person name="Kagawa T.F."/>
            <person name="Liu W."/>
            <person name="Song Y."/>
            <person name="Salvetti E."/>
            <person name="Wrobel A."/>
            <person name="Rasinkangas P."/>
            <person name="Parkhill J."/>
            <person name="Rea M.C."/>
            <person name="O'Sullivan O."/>
            <person name="Ritari J."/>
            <person name="Douillard F.P."/>
            <person name="Paul Ross R."/>
            <person name="Yang R."/>
            <person name="Briner A.E."/>
            <person name="Felis G.E."/>
            <person name="de Vos W.M."/>
            <person name="Barrangou R."/>
            <person name="Klaenhammer T.R."/>
            <person name="Caufield P.W."/>
            <person name="Cui Y."/>
            <person name="Zhang H."/>
            <person name="O'Toole P.W."/>
        </authorList>
    </citation>
    <scope>NUCLEOTIDE SEQUENCE [LARGE SCALE GENOMIC DNA]</scope>
    <source>
        <strain evidence="1 2">DSM 23037</strain>
    </source>
</reference>
<dbReference type="Gene3D" id="3.40.50.1000">
    <property type="entry name" value="HAD superfamily/HAD-like"/>
    <property type="match status" value="1"/>
</dbReference>
<evidence type="ECO:0000313" key="2">
    <source>
        <dbReference type="Proteomes" id="UP000051378"/>
    </source>
</evidence>
<dbReference type="Proteomes" id="UP000051378">
    <property type="component" value="Unassembled WGS sequence"/>
</dbReference>
<dbReference type="PATRIC" id="fig|1423744.4.peg.705"/>
<dbReference type="Gene3D" id="1.10.150.240">
    <property type="entry name" value="Putative phosphatase, domain 2"/>
    <property type="match status" value="1"/>
</dbReference>
<dbReference type="OrthoDB" id="9797743at2"/>
<gene>
    <name evidence="1" type="ORF">FC86_GL000686</name>
</gene>
<dbReference type="SFLD" id="SFLDS00003">
    <property type="entry name" value="Haloacid_Dehalogenase"/>
    <property type="match status" value="1"/>
</dbReference>
<dbReference type="STRING" id="1423744.FC86_GL000686"/>
<dbReference type="InterPro" id="IPR041492">
    <property type="entry name" value="HAD_2"/>
</dbReference>
<protein>
    <recommendedName>
        <fullName evidence="3">HAD family phosphatase</fullName>
    </recommendedName>
</protein>
<comment type="caution">
    <text evidence="1">The sequence shown here is derived from an EMBL/GenBank/DDBJ whole genome shotgun (WGS) entry which is preliminary data.</text>
</comment>
<dbReference type="SFLD" id="SFLDG01129">
    <property type="entry name" value="C1.5:_HAD__Beta-PGM__Phosphata"/>
    <property type="match status" value="1"/>
</dbReference>
<name>A0A0R2DSY1_9LACO</name>
<keyword evidence="2" id="KW-1185">Reference proteome</keyword>
<evidence type="ECO:0000313" key="1">
    <source>
        <dbReference type="EMBL" id="KRN03580.1"/>
    </source>
</evidence>
<dbReference type="PRINTS" id="PR00413">
    <property type="entry name" value="HADHALOGNASE"/>
</dbReference>
<dbReference type="SFLD" id="SFLDG01135">
    <property type="entry name" value="C1.5.6:_HAD__Beta-PGM__Phospha"/>
    <property type="match status" value="1"/>
</dbReference>
<dbReference type="InterPro" id="IPR006439">
    <property type="entry name" value="HAD-SF_hydro_IA"/>
</dbReference>
<dbReference type="AlphaFoldDB" id="A0A0R2DSY1"/>
<organism evidence="1 2">
    <name type="scientific">Holzapfeliella floricola DSM 23037 = JCM 16512</name>
    <dbReference type="NCBI Taxonomy" id="1423744"/>
    <lineage>
        <taxon>Bacteria</taxon>
        <taxon>Bacillati</taxon>
        <taxon>Bacillota</taxon>
        <taxon>Bacilli</taxon>
        <taxon>Lactobacillales</taxon>
        <taxon>Lactobacillaceae</taxon>
        <taxon>Holzapfeliella</taxon>
    </lineage>
</organism>
<dbReference type="CDD" id="cd07505">
    <property type="entry name" value="HAD_BPGM-like"/>
    <property type="match status" value="1"/>
</dbReference>
<dbReference type="InterPro" id="IPR023214">
    <property type="entry name" value="HAD_sf"/>
</dbReference>
<proteinExistence type="predicted"/>
<dbReference type="PANTHER" id="PTHR18901:SF38">
    <property type="entry name" value="PSEUDOURIDINE-5'-PHOSPHATASE"/>
    <property type="match status" value="1"/>
</dbReference>
<sequence length="218" mass="24439">MYSSQLHKEIKGAIFDMDGLLINSEQLYYETGVAIIERDKLPIPKDAYLDIKGYSSKEFKAFYLNFVSKEIFARFMKQTNNYVEKAIQAGKLKLMPGVNQLISQLKKNGTKLALASNNHNLFINEALNKTNMHHVFDVVLSHEDVTRPKPSPDIYDAAQKKLVIPHSQLVVFEDSVPGVQAANAAGISSVFVSDLRDATQVERQIATLTLSSLEKFDC</sequence>
<dbReference type="SUPFAM" id="SSF56784">
    <property type="entry name" value="HAD-like"/>
    <property type="match status" value="1"/>
</dbReference>
<accession>A0A0R2DSY1</accession>
<dbReference type="InterPro" id="IPR023198">
    <property type="entry name" value="PGP-like_dom2"/>
</dbReference>
<evidence type="ECO:0008006" key="3">
    <source>
        <dbReference type="Google" id="ProtNLM"/>
    </source>
</evidence>
<dbReference type="Pfam" id="PF13419">
    <property type="entry name" value="HAD_2"/>
    <property type="match status" value="1"/>
</dbReference>
<dbReference type="RefSeq" id="WP_056974904.1">
    <property type="nucleotide sequence ID" value="NZ_AYZL01000020.1"/>
</dbReference>
<dbReference type="EMBL" id="AYZL01000020">
    <property type="protein sequence ID" value="KRN03580.1"/>
    <property type="molecule type" value="Genomic_DNA"/>
</dbReference>